<name>A0A6M1SYD3_9BACT</name>
<feature type="region of interest" description="Disordered" evidence="1">
    <location>
        <begin position="86"/>
        <end position="120"/>
    </location>
</feature>
<reference evidence="3 4" key="1">
    <citation type="submission" date="2020-02" db="EMBL/GenBank/DDBJ databases">
        <title>Balneolaceae bacterium YR4-1, complete genome.</title>
        <authorList>
            <person name="Li Y."/>
            <person name="Wu S."/>
        </authorList>
    </citation>
    <scope>NUCLEOTIDE SEQUENCE [LARGE SCALE GENOMIC DNA]</scope>
    <source>
        <strain evidence="3 4">YR4-1</strain>
    </source>
</reference>
<organism evidence="3 4">
    <name type="scientific">Halalkalibaculum roseum</name>
    <dbReference type="NCBI Taxonomy" id="2709311"/>
    <lineage>
        <taxon>Bacteria</taxon>
        <taxon>Pseudomonadati</taxon>
        <taxon>Balneolota</taxon>
        <taxon>Balneolia</taxon>
        <taxon>Balneolales</taxon>
        <taxon>Balneolaceae</taxon>
        <taxon>Halalkalibaculum</taxon>
    </lineage>
</organism>
<proteinExistence type="predicted"/>
<dbReference type="Proteomes" id="UP000473278">
    <property type="component" value="Unassembled WGS sequence"/>
</dbReference>
<evidence type="ECO:0000313" key="3">
    <source>
        <dbReference type="EMBL" id="NGP76194.1"/>
    </source>
</evidence>
<protein>
    <submittedName>
        <fullName evidence="3">Uncharacterized protein</fullName>
    </submittedName>
</protein>
<accession>A0A6M1SYD3</accession>
<keyword evidence="2" id="KW-1133">Transmembrane helix</keyword>
<feature type="transmembrane region" description="Helical" evidence="2">
    <location>
        <begin position="128"/>
        <end position="147"/>
    </location>
</feature>
<evidence type="ECO:0000256" key="2">
    <source>
        <dbReference type="SAM" id="Phobius"/>
    </source>
</evidence>
<gene>
    <name evidence="3" type="ORF">G3570_06095</name>
</gene>
<dbReference type="AlphaFoldDB" id="A0A6M1SYD3"/>
<evidence type="ECO:0000313" key="4">
    <source>
        <dbReference type="Proteomes" id="UP000473278"/>
    </source>
</evidence>
<dbReference type="RefSeq" id="WP_165140319.1">
    <property type="nucleotide sequence ID" value="NZ_JAALLT010000002.1"/>
</dbReference>
<evidence type="ECO:0000256" key="1">
    <source>
        <dbReference type="SAM" id="MobiDB-lite"/>
    </source>
</evidence>
<keyword evidence="4" id="KW-1185">Reference proteome</keyword>
<keyword evidence="2" id="KW-0812">Transmembrane</keyword>
<feature type="compositionally biased region" description="Basic and acidic residues" evidence="1">
    <location>
        <begin position="86"/>
        <end position="100"/>
    </location>
</feature>
<dbReference type="EMBL" id="JAALLT010000002">
    <property type="protein sequence ID" value="NGP76194.1"/>
    <property type="molecule type" value="Genomic_DNA"/>
</dbReference>
<sequence length="314" mass="35681">MSDERLTKERAIKLITSVVDGEVDQKTRSSFLNYIEDDSEVRNQYESIKRIKKLVAERCPSHKAPDSLKLRVQQFLLQEQGKLKDLQNDTTKNEAVDKPSRIPGDTQSGVTRDASGPGANSSSTYKKWMYAAAASFLIIAAFWGLVYNNQSPSQAYNIEEYVYRHFDNHKGQLIKPTIETENLAEAEVQLASTFDMTMTVPSLSNAEFKGVAINEFVPGYQAPLLEYYLPEEDQYIYIFAFDMKKLDQFGSLNRSQEAVKKCVKPKDFHIKNVNGKHVVSWRWNGVWYAAISNHHGETLASLVDPLDYETEASD</sequence>
<comment type="caution">
    <text evidence="3">The sequence shown here is derived from an EMBL/GenBank/DDBJ whole genome shotgun (WGS) entry which is preliminary data.</text>
</comment>
<keyword evidence="2" id="KW-0472">Membrane</keyword>